<name>A0A2T5MF28_9GAMM</name>
<accession>A0A2T5MF28</accession>
<keyword evidence="2" id="KW-1185">Reference proteome</keyword>
<dbReference type="OrthoDB" id="195526at2"/>
<evidence type="ECO:0000313" key="2">
    <source>
        <dbReference type="Proteomes" id="UP000244248"/>
    </source>
</evidence>
<organism evidence="1 2">
    <name type="scientific">Stenotrophobium rhamnosiphilum</name>
    <dbReference type="NCBI Taxonomy" id="2029166"/>
    <lineage>
        <taxon>Bacteria</taxon>
        <taxon>Pseudomonadati</taxon>
        <taxon>Pseudomonadota</taxon>
        <taxon>Gammaproteobacteria</taxon>
        <taxon>Nevskiales</taxon>
        <taxon>Nevskiaceae</taxon>
        <taxon>Stenotrophobium</taxon>
    </lineage>
</organism>
<sequence length="343" mass="37937">MAKNLGRPERLLIGLGTTDIRDIKAQKLSLDILDQYLVGVGKSSWPYWNSPRGDYIRIFTDQADSIGAVPMFTLYQMASNGDGNLSGLSDRTFMKEYWDNVTLLFIKLGQYDKPVIVNLEPDFWGYAQKESPNGDPTALAAWVSINPECADLPDNVAGIAACHLRSARKYAPRALLGFPVSDWGGRTPEDVTQFMKRLGADQADLIVFPSLDRDAGCFEQVPQPEGCERAGSGWYWDESNITSPNFRDYLGVVQSYHEAMNGLPVLWWQTPLGVPSDIPGGQPGQYRDNRARYFLTHPEELIAAGGVGVVFSAGKTGQTDITTDGGQFRILSRQYLDSPATLR</sequence>
<protein>
    <recommendedName>
        <fullName evidence="3">GH26 domain-containing protein</fullName>
    </recommendedName>
</protein>
<evidence type="ECO:0000313" key="1">
    <source>
        <dbReference type="EMBL" id="PTU31180.1"/>
    </source>
</evidence>
<gene>
    <name evidence="1" type="ORF">CJD38_11605</name>
</gene>
<comment type="caution">
    <text evidence="1">The sequence shown here is derived from an EMBL/GenBank/DDBJ whole genome shotgun (WGS) entry which is preliminary data.</text>
</comment>
<reference evidence="1 2" key="1">
    <citation type="submission" date="2018-04" db="EMBL/GenBank/DDBJ databases">
        <title>Novel species isolated from glacier.</title>
        <authorList>
            <person name="Liu Q."/>
            <person name="Xin Y.-H."/>
        </authorList>
    </citation>
    <scope>NUCLEOTIDE SEQUENCE [LARGE SCALE GENOMIC DNA]</scope>
    <source>
        <strain evidence="1 2">GT1R17</strain>
    </source>
</reference>
<dbReference type="EMBL" id="QANS01000004">
    <property type="protein sequence ID" value="PTU31180.1"/>
    <property type="molecule type" value="Genomic_DNA"/>
</dbReference>
<dbReference type="AlphaFoldDB" id="A0A2T5MF28"/>
<proteinExistence type="predicted"/>
<dbReference type="Proteomes" id="UP000244248">
    <property type="component" value="Unassembled WGS sequence"/>
</dbReference>
<evidence type="ECO:0008006" key="3">
    <source>
        <dbReference type="Google" id="ProtNLM"/>
    </source>
</evidence>